<reference evidence="1" key="1">
    <citation type="submission" date="2020-05" db="UniProtKB">
        <authorList>
            <consortium name="EnsemblMetazoa"/>
        </authorList>
    </citation>
    <scope>IDENTIFICATION</scope>
    <source>
        <strain evidence="1">FUMOZ</strain>
    </source>
</reference>
<accession>A0A182RI71</accession>
<name>A0A182RI71_ANOFN</name>
<protein>
    <submittedName>
        <fullName evidence="1">Uncharacterized protein</fullName>
    </submittedName>
</protein>
<proteinExistence type="predicted"/>
<dbReference type="AlphaFoldDB" id="A0A182RI71"/>
<dbReference type="EnsemblMetazoa" id="AFUN005936-RA">
    <property type="protein sequence ID" value="AFUN005936-PA"/>
    <property type="gene ID" value="AFUN005936"/>
</dbReference>
<sequence>MCLCCGNREGYDIDDANFGKSYNESFSTSQTAEVGAPIVIVSQPTNGAVAVTEGSTTADAR</sequence>
<dbReference type="VEuPathDB" id="VectorBase:AFUN005936"/>
<organism evidence="1">
    <name type="scientific">Anopheles funestus</name>
    <name type="common">African malaria mosquito</name>
    <dbReference type="NCBI Taxonomy" id="62324"/>
    <lineage>
        <taxon>Eukaryota</taxon>
        <taxon>Metazoa</taxon>
        <taxon>Ecdysozoa</taxon>
        <taxon>Arthropoda</taxon>
        <taxon>Hexapoda</taxon>
        <taxon>Insecta</taxon>
        <taxon>Pterygota</taxon>
        <taxon>Neoptera</taxon>
        <taxon>Endopterygota</taxon>
        <taxon>Diptera</taxon>
        <taxon>Nematocera</taxon>
        <taxon>Culicoidea</taxon>
        <taxon>Culicidae</taxon>
        <taxon>Anophelinae</taxon>
        <taxon>Anopheles</taxon>
    </lineage>
</organism>
<evidence type="ECO:0000313" key="1">
    <source>
        <dbReference type="EnsemblMetazoa" id="AFUN005936-PA"/>
    </source>
</evidence>